<dbReference type="PANTHER" id="PTHR46268">
    <property type="entry name" value="STRESS RESPONSE PROTEIN NHAX"/>
    <property type="match status" value="1"/>
</dbReference>
<keyword evidence="4" id="KW-1185">Reference proteome</keyword>
<dbReference type="EMBL" id="JACKTY010000045">
    <property type="protein sequence ID" value="MCV7229583.1"/>
    <property type="molecule type" value="Genomic_DNA"/>
</dbReference>
<comment type="similarity">
    <text evidence="1">Belongs to the universal stress protein A family.</text>
</comment>
<name>A0ABT3CJC1_9MYCO</name>
<dbReference type="InterPro" id="IPR006015">
    <property type="entry name" value="Universal_stress_UspA"/>
</dbReference>
<dbReference type="Pfam" id="PF00582">
    <property type="entry name" value="Usp"/>
    <property type="match status" value="1"/>
</dbReference>
<gene>
    <name evidence="3" type="ORF">H7J73_26595</name>
</gene>
<accession>A0ABT3CJC1</accession>
<feature type="domain" description="UspA" evidence="2">
    <location>
        <begin position="9"/>
        <end position="138"/>
    </location>
</feature>
<evidence type="ECO:0000259" key="2">
    <source>
        <dbReference type="Pfam" id="PF00582"/>
    </source>
</evidence>
<organism evidence="3 4">
    <name type="scientific">Mycolicibacterium komossense</name>
    <dbReference type="NCBI Taxonomy" id="1779"/>
    <lineage>
        <taxon>Bacteria</taxon>
        <taxon>Bacillati</taxon>
        <taxon>Actinomycetota</taxon>
        <taxon>Actinomycetes</taxon>
        <taxon>Mycobacteriales</taxon>
        <taxon>Mycobacteriaceae</taxon>
        <taxon>Mycolicibacterium</taxon>
    </lineage>
</organism>
<evidence type="ECO:0000313" key="3">
    <source>
        <dbReference type="EMBL" id="MCV7229583.1"/>
    </source>
</evidence>
<dbReference type="Gene3D" id="3.40.50.12370">
    <property type="match status" value="1"/>
</dbReference>
<protein>
    <submittedName>
        <fullName evidence="3">Universal stress protein</fullName>
    </submittedName>
</protein>
<dbReference type="SUPFAM" id="SSF52402">
    <property type="entry name" value="Adenine nucleotide alpha hydrolases-like"/>
    <property type="match status" value="1"/>
</dbReference>
<comment type="caution">
    <text evidence="3">The sequence shown here is derived from an EMBL/GenBank/DDBJ whole genome shotgun (WGS) entry which is preliminary data.</text>
</comment>
<dbReference type="PRINTS" id="PR01438">
    <property type="entry name" value="UNVRSLSTRESS"/>
</dbReference>
<dbReference type="Proteomes" id="UP001526201">
    <property type="component" value="Unassembled WGS sequence"/>
</dbReference>
<proteinExistence type="inferred from homology"/>
<sequence length="281" mass="29507">MTEDATATTVVVAVDGSQAATNALRWAIGEAAGRQAALRIVYAAGDDDLPAGDIRRAFDAAERSLRFATDVVTEVGKSVAVETEILWGPVSAVLIHESRTATLLCVGAVGADGHPGEVMGTTAAALAENAYCPVSIIRGPRVGPAGGVDWIVVAVNDRPDNDAVIECTLNEARLRHAPVLAVGVGAEDLGETTYQELDRRIEKWKLRNPDIRIHGVACMGSVGQYLQSHATESVQLAVLGGNDVDQIAYLVWPHNQSAAPRGERSILIVPHPVTVGAESAV</sequence>
<evidence type="ECO:0000313" key="4">
    <source>
        <dbReference type="Proteomes" id="UP001526201"/>
    </source>
</evidence>
<dbReference type="InterPro" id="IPR006016">
    <property type="entry name" value="UspA"/>
</dbReference>
<evidence type="ECO:0000256" key="1">
    <source>
        <dbReference type="ARBA" id="ARBA00008791"/>
    </source>
</evidence>
<dbReference type="PANTHER" id="PTHR46268:SF6">
    <property type="entry name" value="UNIVERSAL STRESS PROTEIN UP12"/>
    <property type="match status" value="1"/>
</dbReference>
<dbReference type="RefSeq" id="WP_264070840.1">
    <property type="nucleotide sequence ID" value="NZ_JACKTY010000045.1"/>
</dbReference>
<reference evidence="3 4" key="1">
    <citation type="journal article" date="2022" name="BMC Genomics">
        <title>Comparative genome analysis of mycobacteria focusing on tRNA and non-coding RNA.</title>
        <authorList>
            <person name="Behra P.R.K."/>
            <person name="Pettersson B.M.F."/>
            <person name="Ramesh M."/>
            <person name="Das S."/>
            <person name="Dasgupta S."/>
            <person name="Kirsebom L.A."/>
        </authorList>
    </citation>
    <scope>NUCLEOTIDE SEQUENCE [LARGE SCALE GENOMIC DNA]</scope>
    <source>
        <strain evidence="3 4">DSM 44078</strain>
    </source>
</reference>